<dbReference type="AlphaFoldDB" id="D8U2L2"/>
<dbReference type="Proteomes" id="UP000001058">
    <property type="component" value="Unassembled WGS sequence"/>
</dbReference>
<dbReference type="PANTHER" id="PTHR28309">
    <property type="entry name" value="REQUIRED FOR EXCISION 1-B DOMAIN-CONTAINING PROTEIN"/>
    <property type="match status" value="1"/>
</dbReference>
<dbReference type="RefSeq" id="XP_002952830.1">
    <property type="nucleotide sequence ID" value="XM_002952784.1"/>
</dbReference>
<dbReference type="InterPro" id="IPR039491">
    <property type="entry name" value="REX1-B"/>
</dbReference>
<organism evidence="3">
    <name type="scientific">Volvox carteri f. nagariensis</name>
    <dbReference type="NCBI Taxonomy" id="3068"/>
    <lineage>
        <taxon>Eukaryota</taxon>
        <taxon>Viridiplantae</taxon>
        <taxon>Chlorophyta</taxon>
        <taxon>core chlorophytes</taxon>
        <taxon>Chlorophyceae</taxon>
        <taxon>CS clade</taxon>
        <taxon>Chlamydomonadales</taxon>
        <taxon>Volvocaceae</taxon>
        <taxon>Volvox</taxon>
    </lineage>
</organism>
<dbReference type="GeneID" id="9627566"/>
<proteinExistence type="predicted"/>
<feature type="region of interest" description="Disordered" evidence="1">
    <location>
        <begin position="164"/>
        <end position="203"/>
    </location>
</feature>
<feature type="compositionally biased region" description="Gly residues" evidence="1">
    <location>
        <begin position="220"/>
        <end position="240"/>
    </location>
</feature>
<evidence type="ECO:0000313" key="2">
    <source>
        <dbReference type="EMBL" id="EFJ46080.1"/>
    </source>
</evidence>
<dbReference type="KEGG" id="vcn:VOLCADRAFT_62922"/>
<feature type="non-terminal residue" evidence="2">
    <location>
        <position position="1"/>
    </location>
</feature>
<evidence type="ECO:0000256" key="1">
    <source>
        <dbReference type="SAM" id="MobiDB-lite"/>
    </source>
</evidence>
<protein>
    <submittedName>
        <fullName evidence="2">Uncharacterized protein</fullName>
    </submittedName>
</protein>
<accession>D8U2L2</accession>
<name>D8U2L2_VOLCA</name>
<dbReference type="Pfam" id="PF14966">
    <property type="entry name" value="DNA_repr_REX1B"/>
    <property type="match status" value="1"/>
</dbReference>
<dbReference type="STRING" id="3068.D8U2L2"/>
<dbReference type="EMBL" id="GL378353">
    <property type="protein sequence ID" value="EFJ46080.1"/>
    <property type="molecule type" value="Genomic_DNA"/>
</dbReference>
<feature type="compositionally biased region" description="Gly residues" evidence="1">
    <location>
        <begin position="164"/>
        <end position="178"/>
    </location>
</feature>
<dbReference type="eggNOG" id="ENOG502QTMH">
    <property type="taxonomic scope" value="Eukaryota"/>
</dbReference>
<evidence type="ECO:0000313" key="3">
    <source>
        <dbReference type="Proteomes" id="UP000001058"/>
    </source>
</evidence>
<sequence length="289" mass="30253">GMAVCDVYSAIQEFLQVQTCRAQLYSRFQDGFKTFIRTRHEGPYKALLSELTLAFNDCSKKVIGLESALQEMGRADLAATLRTVQESERDKLRLTLTLQALKQAAAFRTFSWQQQRQRKGDQHQQQGGGEDSGWYGYSTELYEDEDGDALALLDPLEAAARHGGGCAHGHGHGHGSSNGNGHVHGHGPTEAPPASAGSTGVLPSATTYTTASLAVSEAAGGPGGGPAGSSSGCGGSGCGGAVPEPTRREFQAAVKEAMQDLDACIQTINEAIGELSSEMRPLSGGDTPG</sequence>
<dbReference type="InParanoid" id="D8U2L2"/>
<feature type="region of interest" description="Disordered" evidence="1">
    <location>
        <begin position="219"/>
        <end position="240"/>
    </location>
</feature>
<keyword evidence="3" id="KW-1185">Reference proteome</keyword>
<feature type="region of interest" description="Disordered" evidence="1">
    <location>
        <begin position="112"/>
        <end position="137"/>
    </location>
</feature>
<dbReference type="OrthoDB" id="545873at2759"/>
<reference evidence="2 3" key="1">
    <citation type="journal article" date="2010" name="Science">
        <title>Genomic analysis of organismal complexity in the multicellular green alga Volvox carteri.</title>
        <authorList>
            <person name="Prochnik S.E."/>
            <person name="Umen J."/>
            <person name="Nedelcu A.M."/>
            <person name="Hallmann A."/>
            <person name="Miller S.M."/>
            <person name="Nishii I."/>
            <person name="Ferris P."/>
            <person name="Kuo A."/>
            <person name="Mitros T."/>
            <person name="Fritz-Laylin L.K."/>
            <person name="Hellsten U."/>
            <person name="Chapman J."/>
            <person name="Simakov O."/>
            <person name="Rensing S.A."/>
            <person name="Terry A."/>
            <person name="Pangilinan J."/>
            <person name="Kapitonov V."/>
            <person name="Jurka J."/>
            <person name="Salamov A."/>
            <person name="Shapiro H."/>
            <person name="Schmutz J."/>
            <person name="Grimwood J."/>
            <person name="Lindquist E."/>
            <person name="Lucas S."/>
            <person name="Grigoriev I.V."/>
            <person name="Schmitt R."/>
            <person name="Kirk D."/>
            <person name="Rokhsar D.S."/>
        </authorList>
    </citation>
    <scope>NUCLEOTIDE SEQUENCE [LARGE SCALE GENOMIC DNA]</scope>
    <source>
        <strain evidence="3">f. Nagariensis / Eve</strain>
    </source>
</reference>
<gene>
    <name evidence="2" type="ORF">VOLCADRAFT_62922</name>
</gene>
<dbReference type="PANTHER" id="PTHR28309:SF1">
    <property type="entry name" value="REQUIRED FOR EXCISION 1-B DOMAIN-CONTAINING PROTEIN"/>
    <property type="match status" value="1"/>
</dbReference>